<keyword evidence="2" id="KW-0472">Membrane</keyword>
<proteinExistence type="predicted"/>
<protein>
    <submittedName>
        <fullName evidence="3">Uncharacterized protein</fullName>
    </submittedName>
</protein>
<reference evidence="3 4" key="1">
    <citation type="submission" date="2015-01" db="EMBL/GenBank/DDBJ databases">
        <title>The Genome Sequence of Fonsecaea multimorphosa CBS 102226.</title>
        <authorList>
            <consortium name="The Broad Institute Genomics Platform"/>
            <person name="Cuomo C."/>
            <person name="de Hoog S."/>
            <person name="Gorbushina A."/>
            <person name="Stielow B."/>
            <person name="Teixiera M."/>
            <person name="Abouelleil A."/>
            <person name="Chapman S.B."/>
            <person name="Priest M."/>
            <person name="Young S.K."/>
            <person name="Wortman J."/>
            <person name="Nusbaum C."/>
            <person name="Birren B."/>
        </authorList>
    </citation>
    <scope>NUCLEOTIDE SEQUENCE [LARGE SCALE GENOMIC DNA]</scope>
    <source>
        <strain evidence="3 4">CBS 102226</strain>
    </source>
</reference>
<dbReference type="InterPro" id="IPR053008">
    <property type="entry name" value="Phomopsin_biosynth_assoc"/>
</dbReference>
<keyword evidence="2" id="KW-0812">Transmembrane</keyword>
<dbReference type="PANTHER" id="PTHR35896:SF3">
    <property type="entry name" value="MAJOR FACILITATOR SUPERFAMILY TRANSPORTER"/>
    <property type="match status" value="1"/>
</dbReference>
<dbReference type="PANTHER" id="PTHR35896">
    <property type="entry name" value="IG-LIKE DOMAIN-CONTAINING PROTEIN"/>
    <property type="match status" value="1"/>
</dbReference>
<dbReference type="Proteomes" id="UP000053411">
    <property type="component" value="Unassembled WGS sequence"/>
</dbReference>
<gene>
    <name evidence="3" type="ORF">Z520_04436</name>
</gene>
<feature type="transmembrane region" description="Helical" evidence="2">
    <location>
        <begin position="34"/>
        <end position="60"/>
    </location>
</feature>
<dbReference type="STRING" id="1442371.A0A0D2HD44"/>
<dbReference type="GeneID" id="27710182"/>
<evidence type="ECO:0000256" key="1">
    <source>
        <dbReference type="SAM" id="MobiDB-lite"/>
    </source>
</evidence>
<keyword evidence="2" id="KW-1133">Transmembrane helix</keyword>
<evidence type="ECO:0000313" key="4">
    <source>
        <dbReference type="Proteomes" id="UP000053411"/>
    </source>
</evidence>
<keyword evidence="4" id="KW-1185">Reference proteome</keyword>
<dbReference type="AlphaFoldDB" id="A0A0D2HD44"/>
<sequence>MGLNNHYRSVSTNDESFPLSEKSQSRAGWGKQSFCLSVATGTLFIAIIVAIFSLISSVFVSHNPTSTSDALSASTTSAAAVVASTTLASTSVAATPTPLVDDDSIKSTEGSDDSTPPQEEIQNCGYTPDEARERGCIFDVMMQLWTPAACFDESLSNRFLEVGNWTWYADPSASRIYTLEEMRKGEHDAVYVAQDYHVTHCIYAWEKLVRSMRNQQPLITELISYDHVIHCRHKTLQRADGGGSIRGVRAPTGYTQCAPYDTWKFHLPPNEHSSTE</sequence>
<evidence type="ECO:0000313" key="3">
    <source>
        <dbReference type="EMBL" id="KIX99800.1"/>
    </source>
</evidence>
<feature type="region of interest" description="Disordered" evidence="1">
    <location>
        <begin position="1"/>
        <end position="21"/>
    </location>
</feature>
<evidence type="ECO:0000256" key="2">
    <source>
        <dbReference type="SAM" id="Phobius"/>
    </source>
</evidence>
<name>A0A0D2HD44_9EURO</name>
<organism evidence="3 4">
    <name type="scientific">Fonsecaea multimorphosa CBS 102226</name>
    <dbReference type="NCBI Taxonomy" id="1442371"/>
    <lineage>
        <taxon>Eukaryota</taxon>
        <taxon>Fungi</taxon>
        <taxon>Dikarya</taxon>
        <taxon>Ascomycota</taxon>
        <taxon>Pezizomycotina</taxon>
        <taxon>Eurotiomycetes</taxon>
        <taxon>Chaetothyriomycetidae</taxon>
        <taxon>Chaetothyriales</taxon>
        <taxon>Herpotrichiellaceae</taxon>
        <taxon>Fonsecaea</taxon>
    </lineage>
</organism>
<dbReference type="OrthoDB" id="3501153at2759"/>
<dbReference type="EMBL" id="KN848068">
    <property type="protein sequence ID" value="KIX99800.1"/>
    <property type="molecule type" value="Genomic_DNA"/>
</dbReference>
<dbReference type="VEuPathDB" id="FungiDB:Z520_04436"/>
<accession>A0A0D2HD44</accession>
<dbReference type="RefSeq" id="XP_016633923.1">
    <property type="nucleotide sequence ID" value="XM_016774943.1"/>
</dbReference>
<feature type="compositionally biased region" description="Polar residues" evidence="1">
    <location>
        <begin position="113"/>
        <end position="125"/>
    </location>
</feature>
<feature type="region of interest" description="Disordered" evidence="1">
    <location>
        <begin position="98"/>
        <end position="125"/>
    </location>
</feature>